<feature type="domain" description="HTH arsR-type" evidence="1">
    <location>
        <begin position="1"/>
        <end position="94"/>
    </location>
</feature>
<dbReference type="GO" id="GO:0010288">
    <property type="term" value="P:response to lead ion"/>
    <property type="evidence" value="ECO:0007669"/>
    <property type="project" value="TreeGrafter"/>
</dbReference>
<dbReference type="GO" id="GO:0046686">
    <property type="term" value="P:response to cadmium ion"/>
    <property type="evidence" value="ECO:0007669"/>
    <property type="project" value="TreeGrafter"/>
</dbReference>
<dbReference type="GO" id="GO:0032791">
    <property type="term" value="F:lead ion binding"/>
    <property type="evidence" value="ECO:0007669"/>
    <property type="project" value="TreeGrafter"/>
</dbReference>
<dbReference type="AlphaFoldDB" id="A0A179S653"/>
<reference evidence="2 3" key="1">
    <citation type="submission" date="2016-04" db="EMBL/GenBank/DDBJ databases">
        <authorList>
            <person name="Evans L.H."/>
            <person name="Alamgir A."/>
            <person name="Owens N."/>
            <person name="Weber N.D."/>
            <person name="Virtaneva K."/>
            <person name="Barbian K."/>
            <person name="Babar A."/>
            <person name="Rosenke K."/>
        </authorList>
    </citation>
    <scope>NUCLEOTIDE SEQUENCE [LARGE SCALE GENOMIC DNA]</scope>
    <source>
        <strain evidence="2 3">PMB02</strain>
    </source>
</reference>
<dbReference type="PROSITE" id="PS50987">
    <property type="entry name" value="HTH_ARSR_2"/>
    <property type="match status" value="1"/>
</dbReference>
<dbReference type="OrthoDB" id="9797716at2"/>
<dbReference type="SMART" id="SM00418">
    <property type="entry name" value="HTH_ARSR"/>
    <property type="match status" value="1"/>
</dbReference>
<evidence type="ECO:0000313" key="2">
    <source>
        <dbReference type="EMBL" id="OAS22270.1"/>
    </source>
</evidence>
<dbReference type="Gene3D" id="1.10.10.10">
    <property type="entry name" value="Winged helix-like DNA-binding domain superfamily/Winged helix DNA-binding domain"/>
    <property type="match status" value="1"/>
</dbReference>
<dbReference type="Proteomes" id="UP000078316">
    <property type="component" value="Unassembled WGS sequence"/>
</dbReference>
<dbReference type="STRING" id="427683.A5481_20105"/>
<dbReference type="InterPro" id="IPR052543">
    <property type="entry name" value="HTH_Metal-responsive_Reg"/>
</dbReference>
<dbReference type="PANTHER" id="PTHR39168:SF1">
    <property type="entry name" value="TRANSCRIPTIONAL REGULATORY PROTEIN"/>
    <property type="match status" value="1"/>
</dbReference>
<comment type="caution">
    <text evidence="2">The sequence shown here is derived from an EMBL/GenBank/DDBJ whole genome shotgun (WGS) entry which is preliminary data.</text>
</comment>
<accession>A0A179S653</accession>
<dbReference type="InterPro" id="IPR036390">
    <property type="entry name" value="WH_DNA-bd_sf"/>
</dbReference>
<dbReference type="GO" id="GO:0097063">
    <property type="term" value="F:cadmium ion sensor activity"/>
    <property type="evidence" value="ECO:0007669"/>
    <property type="project" value="TreeGrafter"/>
</dbReference>
<dbReference type="CDD" id="cd00090">
    <property type="entry name" value="HTH_ARSR"/>
    <property type="match status" value="1"/>
</dbReference>
<dbReference type="InterPro" id="IPR001845">
    <property type="entry name" value="HTH_ArsR_DNA-bd_dom"/>
</dbReference>
<name>A0A179S653_9HYPH</name>
<dbReference type="InterPro" id="IPR011991">
    <property type="entry name" value="ArsR-like_HTH"/>
</dbReference>
<dbReference type="RefSeq" id="WP_064504242.1">
    <property type="nucleotide sequence ID" value="NZ_LWHQ01000039.1"/>
</dbReference>
<protein>
    <submittedName>
        <fullName evidence="2">Transcriptional regulator</fullName>
    </submittedName>
</protein>
<gene>
    <name evidence="2" type="ORF">A5481_20105</name>
</gene>
<dbReference type="GO" id="GO:0003677">
    <property type="term" value="F:DNA binding"/>
    <property type="evidence" value="ECO:0007669"/>
    <property type="project" value="TreeGrafter"/>
</dbReference>
<sequence length="238" mass="24326">MVTVTALARIAALVGDPARAGMLAALMDGRVLTAAELARAASVTPQTASGHLAQLTQAGLLAVARQGRHRYHRLASPAVARMLEGVMAVAAGPPAPPRAPAIRLPRDAALREARTCYDHLAGRLAVAMAESLVARGAVELGEDGGAVTPAGEAVLAGLGIDLAAAASGRRMFCRPCLDWSERRPHIAGALGAALLATCLERGWLRRTEGSRAVAVTPGGRLALRRAFGDGVGCACGPD</sequence>
<dbReference type="InterPro" id="IPR036388">
    <property type="entry name" value="WH-like_DNA-bd_sf"/>
</dbReference>
<proteinExistence type="predicted"/>
<dbReference type="PANTHER" id="PTHR39168">
    <property type="entry name" value="TRANSCRIPTIONAL REGULATOR-RELATED"/>
    <property type="match status" value="1"/>
</dbReference>
<dbReference type="GO" id="GO:0003700">
    <property type="term" value="F:DNA-binding transcription factor activity"/>
    <property type="evidence" value="ECO:0007669"/>
    <property type="project" value="InterPro"/>
</dbReference>
<dbReference type="EMBL" id="LWHQ01000039">
    <property type="protein sequence ID" value="OAS22270.1"/>
    <property type="molecule type" value="Genomic_DNA"/>
</dbReference>
<dbReference type="Pfam" id="PF12840">
    <property type="entry name" value="HTH_20"/>
    <property type="match status" value="1"/>
</dbReference>
<dbReference type="SUPFAM" id="SSF46785">
    <property type="entry name" value="Winged helix' DNA-binding domain"/>
    <property type="match status" value="1"/>
</dbReference>
<organism evidence="2 3">
    <name type="scientific">Methylobacterium platani</name>
    <dbReference type="NCBI Taxonomy" id="427683"/>
    <lineage>
        <taxon>Bacteria</taxon>
        <taxon>Pseudomonadati</taxon>
        <taxon>Pseudomonadota</taxon>
        <taxon>Alphaproteobacteria</taxon>
        <taxon>Hyphomicrobiales</taxon>
        <taxon>Methylobacteriaceae</taxon>
        <taxon>Methylobacterium</taxon>
    </lineage>
</organism>
<evidence type="ECO:0000259" key="1">
    <source>
        <dbReference type="PROSITE" id="PS50987"/>
    </source>
</evidence>
<evidence type="ECO:0000313" key="3">
    <source>
        <dbReference type="Proteomes" id="UP000078316"/>
    </source>
</evidence>